<dbReference type="InterPro" id="IPR048347">
    <property type="entry name" value="Sarcoglycan_C"/>
</dbReference>
<dbReference type="Gene3D" id="1.20.5.110">
    <property type="match status" value="1"/>
</dbReference>
<keyword evidence="11 19" id="KW-0472">Membrane</keyword>
<evidence type="ECO:0000256" key="17">
    <source>
        <dbReference type="ARBA" id="ARBA00071590"/>
    </source>
</evidence>
<name>A0A556TPP2_BAGYA</name>
<dbReference type="PROSITE" id="PS50192">
    <property type="entry name" value="T_SNARE"/>
    <property type="match status" value="1"/>
</dbReference>
<dbReference type="SMART" id="SM00397">
    <property type="entry name" value="t_SNARE"/>
    <property type="match status" value="1"/>
</dbReference>
<evidence type="ECO:0000256" key="15">
    <source>
        <dbReference type="ARBA" id="ARBA00054011"/>
    </source>
</evidence>
<gene>
    <name evidence="21" type="ORF">Baya_3574</name>
</gene>
<dbReference type="AlphaFoldDB" id="A0A556TPP2"/>
<keyword evidence="6" id="KW-0931">ER-Golgi transport</keyword>
<keyword evidence="2" id="KW-0813">Transport</keyword>
<dbReference type="Proteomes" id="UP000319801">
    <property type="component" value="Unassembled WGS sequence"/>
</dbReference>
<evidence type="ECO:0000259" key="20">
    <source>
        <dbReference type="PROSITE" id="PS50192"/>
    </source>
</evidence>
<comment type="caution">
    <text evidence="21">The sequence shown here is derived from an EMBL/GenBank/DDBJ whole genome shotgun (WGS) entry which is preliminary data.</text>
</comment>
<dbReference type="InterPro" id="IPR008908">
    <property type="entry name" value="Sarcoglycan_alpha/epsilon"/>
</dbReference>
<sequence>MDSLGCLVWLFVAFEGHNQIQALIDSTHKTVSHTGVITIVSRSHADRNVYPSAGVLFVHVLEREYFKGEFPPYPKLGDTSNDPITFNTNLKGFPDRPGWLRYIQRTPHSDGVLYGSPTGEHAGKPTIIEAEFYIKNMNVEEMLASEVLGDFLGAVKNVWQPERLNAINITSALDRGGRVPLPINNLKEGVYVMVGADVPFSSCLREVESPQNQLRCSQEMEPVISCDKKFRAQFNIDWCKISLVDITKVIPVHNSRPEPGTGVLPEIGEYNPPSESLKSRDYFSDFLVTLAVPSAVALVLFIILGYSMCCRREGVIQLVHHSSIQKSTKELRSMSKNREISWPLSTLPVFNPVSGEVVPPIHSENYETTSMPLMQTQTNLQNQMQIPQQQPSGEGAPQGNYVASGYSVYEEENEQLQEGLRAKVNALKHLSIDIGTEVKYQNKMITDMDSDFDSTGGLLGATIGRLKLLSRGSQTKIYCYMLLFALFVFTVLYWVIKLR</sequence>
<keyword evidence="22" id="KW-1185">Reference proteome</keyword>
<evidence type="ECO:0000256" key="11">
    <source>
        <dbReference type="ARBA" id="ARBA00023136"/>
    </source>
</evidence>
<evidence type="ECO:0000256" key="7">
    <source>
        <dbReference type="ARBA" id="ARBA00022927"/>
    </source>
</evidence>
<evidence type="ECO:0000256" key="12">
    <source>
        <dbReference type="ARBA" id="ARBA00024188"/>
    </source>
</evidence>
<keyword evidence="5" id="KW-0256">Endoplasmic reticulum</keyword>
<dbReference type="SUPFAM" id="SSF58038">
    <property type="entry name" value="SNARE fusion complex"/>
    <property type="match status" value="1"/>
</dbReference>
<evidence type="ECO:0000313" key="21">
    <source>
        <dbReference type="EMBL" id="TSK31464.1"/>
    </source>
</evidence>
<evidence type="ECO:0000256" key="13">
    <source>
        <dbReference type="ARBA" id="ARBA00037962"/>
    </source>
</evidence>
<evidence type="ECO:0000256" key="3">
    <source>
        <dbReference type="ARBA" id="ARBA00022553"/>
    </source>
</evidence>
<dbReference type="GO" id="GO:0016012">
    <property type="term" value="C:sarcoglycan complex"/>
    <property type="evidence" value="ECO:0007669"/>
    <property type="project" value="InterPro"/>
</dbReference>
<feature type="transmembrane region" description="Helical" evidence="19">
    <location>
        <begin position="286"/>
        <end position="306"/>
    </location>
</feature>
<feature type="transmembrane region" description="Helical" evidence="19">
    <location>
        <begin position="477"/>
        <end position="496"/>
    </location>
</feature>
<keyword evidence="7" id="KW-0653">Protein transport</keyword>
<keyword evidence="4 19" id="KW-0812">Transmembrane</keyword>
<evidence type="ECO:0000256" key="1">
    <source>
        <dbReference type="ARBA" id="ARBA00004389"/>
    </source>
</evidence>
<accession>A0A556TPP2</accession>
<evidence type="ECO:0000256" key="16">
    <source>
        <dbReference type="ARBA" id="ARBA00063965"/>
    </source>
</evidence>
<evidence type="ECO:0000256" key="6">
    <source>
        <dbReference type="ARBA" id="ARBA00022892"/>
    </source>
</evidence>
<dbReference type="CDD" id="cd15853">
    <property type="entry name" value="SNARE_Bet1"/>
    <property type="match status" value="1"/>
</dbReference>
<reference evidence="21 22" key="1">
    <citation type="journal article" date="2019" name="Genome Biol. Evol.">
        <title>Whole-Genome Sequencing of the Giant Devil Catfish, Bagarius yarrelli.</title>
        <authorList>
            <person name="Jiang W."/>
            <person name="Lv Y."/>
            <person name="Cheng L."/>
            <person name="Yang K."/>
            <person name="Chao B."/>
            <person name="Wang X."/>
            <person name="Li Y."/>
            <person name="Pan X."/>
            <person name="You X."/>
            <person name="Zhang Y."/>
            <person name="Yang J."/>
            <person name="Li J."/>
            <person name="Zhang X."/>
            <person name="Liu S."/>
            <person name="Sun C."/>
            <person name="Yang J."/>
            <person name="Shi Q."/>
        </authorList>
    </citation>
    <scope>NUCLEOTIDE SEQUENCE [LARGE SCALE GENOMIC DNA]</scope>
    <source>
        <strain evidence="21">JWS20170419001</strain>
        <tissue evidence="21">Muscle</tissue>
    </source>
</reference>
<dbReference type="InterPro" id="IPR000727">
    <property type="entry name" value="T_SNARE_dom"/>
</dbReference>
<keyword evidence="10" id="KW-0175">Coiled coil</keyword>
<dbReference type="GO" id="GO:0005789">
    <property type="term" value="C:endoplasmic reticulum membrane"/>
    <property type="evidence" value="ECO:0007669"/>
    <property type="project" value="UniProtKB-SubCell"/>
</dbReference>
<protein>
    <recommendedName>
        <fullName evidence="17">BET1 homolog</fullName>
    </recommendedName>
    <alternativeName>
        <fullName evidence="18">Golgi vesicular membrane-trafficking protein p18</fullName>
    </alternativeName>
</protein>
<dbReference type="GO" id="GO:0005794">
    <property type="term" value="C:Golgi apparatus"/>
    <property type="evidence" value="ECO:0007669"/>
    <property type="project" value="UniProtKB-SubCell"/>
</dbReference>
<evidence type="ECO:0000256" key="19">
    <source>
        <dbReference type="SAM" id="Phobius"/>
    </source>
</evidence>
<evidence type="ECO:0000256" key="2">
    <source>
        <dbReference type="ARBA" id="ARBA00022448"/>
    </source>
</evidence>
<evidence type="ECO:0000256" key="9">
    <source>
        <dbReference type="ARBA" id="ARBA00023034"/>
    </source>
</evidence>
<keyword evidence="3" id="KW-0597">Phosphoprotein</keyword>
<comment type="similarity">
    <text evidence="13">Belongs to the BET1 family.</text>
</comment>
<evidence type="ECO:0000256" key="10">
    <source>
        <dbReference type="ARBA" id="ARBA00023054"/>
    </source>
</evidence>
<dbReference type="EMBL" id="VCAZ01000009">
    <property type="protein sequence ID" value="TSK31464.1"/>
    <property type="molecule type" value="Genomic_DNA"/>
</dbReference>
<dbReference type="OrthoDB" id="10019906at2759"/>
<dbReference type="InterPro" id="IPR039899">
    <property type="entry name" value="BET1_SNARE"/>
</dbReference>
<comment type="subcellular location">
    <subcellularLocation>
        <location evidence="14">Endomembrane system</location>
        <topology evidence="14">Single-pass type IV membrane protein</topology>
    </subcellularLocation>
    <subcellularLocation>
        <location evidence="1">Endoplasmic reticulum membrane</location>
        <topology evidence="1">Single-pass membrane protein</topology>
    </subcellularLocation>
    <subcellularLocation>
        <location evidence="12">Golgi apparatus</location>
        <location evidence="12">cis-Golgi network membrane</location>
    </subcellularLocation>
</comment>
<evidence type="ECO:0000256" key="18">
    <source>
        <dbReference type="ARBA" id="ARBA00077825"/>
    </source>
</evidence>
<keyword evidence="8 19" id="KW-1133">Transmembrane helix</keyword>
<comment type="function">
    <text evidence="15">Required for vesicular transport from the ER to the Golgi complex. Functions as a SNARE involved in the docking process of ER-derived vesicles with the cis-Golgi membrane.</text>
</comment>
<dbReference type="GO" id="GO:0016192">
    <property type="term" value="P:vesicle-mediated transport"/>
    <property type="evidence" value="ECO:0007669"/>
    <property type="project" value="UniProtKB-KW"/>
</dbReference>
<dbReference type="FunFam" id="1.20.5.110:FF:000026">
    <property type="entry name" value="BET1 homolog"/>
    <property type="match status" value="1"/>
</dbReference>
<evidence type="ECO:0000256" key="5">
    <source>
        <dbReference type="ARBA" id="ARBA00022824"/>
    </source>
</evidence>
<dbReference type="GO" id="GO:0015031">
    <property type="term" value="P:protein transport"/>
    <property type="evidence" value="ECO:0007669"/>
    <property type="project" value="UniProtKB-KW"/>
</dbReference>
<evidence type="ECO:0000256" key="4">
    <source>
        <dbReference type="ARBA" id="ARBA00022692"/>
    </source>
</evidence>
<organism evidence="21 22">
    <name type="scientific">Bagarius yarrelli</name>
    <name type="common">Goonch</name>
    <name type="synonym">Bagrus yarrelli</name>
    <dbReference type="NCBI Taxonomy" id="175774"/>
    <lineage>
        <taxon>Eukaryota</taxon>
        <taxon>Metazoa</taxon>
        <taxon>Chordata</taxon>
        <taxon>Craniata</taxon>
        <taxon>Vertebrata</taxon>
        <taxon>Euteleostomi</taxon>
        <taxon>Actinopterygii</taxon>
        <taxon>Neopterygii</taxon>
        <taxon>Teleostei</taxon>
        <taxon>Ostariophysi</taxon>
        <taxon>Siluriformes</taxon>
        <taxon>Sisoridae</taxon>
        <taxon>Sisorinae</taxon>
        <taxon>Bagarius</taxon>
    </lineage>
</organism>
<keyword evidence="9" id="KW-0333">Golgi apparatus</keyword>
<dbReference type="Pfam" id="PF20989">
    <property type="entry name" value="Sarcoglycan_2_C"/>
    <property type="match status" value="1"/>
</dbReference>
<evidence type="ECO:0000256" key="14">
    <source>
        <dbReference type="ARBA" id="ARBA00046280"/>
    </source>
</evidence>
<comment type="subunit">
    <text evidence="16">Interacts with SNARE complex members GOSR2, SEC22B and STX5. Interacts with LMAN1/ERGIC53. Interacts with STX17.</text>
</comment>
<dbReference type="PANTHER" id="PTHR10132:SF17">
    <property type="entry name" value="EPSILON-SARCOGLYCAN"/>
    <property type="match status" value="1"/>
</dbReference>
<evidence type="ECO:0000256" key="8">
    <source>
        <dbReference type="ARBA" id="ARBA00022989"/>
    </source>
</evidence>
<feature type="domain" description="T-SNARE coiled-coil homology" evidence="20">
    <location>
        <begin position="407"/>
        <end position="469"/>
    </location>
</feature>
<proteinExistence type="inferred from homology"/>
<evidence type="ECO:0000313" key="22">
    <source>
        <dbReference type="Proteomes" id="UP000319801"/>
    </source>
</evidence>
<dbReference type="PANTHER" id="PTHR10132">
    <property type="entry name" value="ALPHA-/EPSILON-SARCOGLYCAN FAMILY MEMBER"/>
    <property type="match status" value="1"/>
</dbReference>